<sequence>MPDGWEAKLVMVDDRSPCDIYKAGDANIMQWFEKAYSEAGAIKFCQRIIHEGYVLPILTSIALAVLAEMYTTTSGAQSKQRRVRLKYRSSPIADFGIAKGSAVVTGEDKLAYYRMSDGSITHGQDPDDHYWLYFTTIRGEDLILDLSMFTFNMCSMVHLKGYVDIPEIQHIIAVVPAYFQERVVRINTPPLHKERMRISVLRNNALHDAIVHTHHRTIYPEDEAPIISFMEKLAGRKVTAAEKKLAFALTADHCEALGETLKERRWTKYPAAPLLAIDSDPGEMDPEAIARFNMKEPKVKKKKSKTNTVSV</sequence>
<protein>
    <submittedName>
        <fullName evidence="1">Uncharacterized protein</fullName>
    </submittedName>
</protein>
<proteinExistence type="predicted"/>
<gene>
    <name evidence="1" type="ORF">PHLCEN_2v5576</name>
</gene>
<name>A0A2R6P1Y8_9APHY</name>
<evidence type="ECO:0000313" key="1">
    <source>
        <dbReference type="EMBL" id="PSR83867.1"/>
    </source>
</evidence>
<dbReference type="Proteomes" id="UP000186601">
    <property type="component" value="Unassembled WGS sequence"/>
</dbReference>
<evidence type="ECO:0000313" key="2">
    <source>
        <dbReference type="Proteomes" id="UP000186601"/>
    </source>
</evidence>
<organism evidence="1 2">
    <name type="scientific">Hermanssonia centrifuga</name>
    <dbReference type="NCBI Taxonomy" id="98765"/>
    <lineage>
        <taxon>Eukaryota</taxon>
        <taxon>Fungi</taxon>
        <taxon>Dikarya</taxon>
        <taxon>Basidiomycota</taxon>
        <taxon>Agaricomycotina</taxon>
        <taxon>Agaricomycetes</taxon>
        <taxon>Polyporales</taxon>
        <taxon>Meruliaceae</taxon>
        <taxon>Hermanssonia</taxon>
    </lineage>
</organism>
<comment type="caution">
    <text evidence="1">The sequence shown here is derived from an EMBL/GenBank/DDBJ whole genome shotgun (WGS) entry which is preliminary data.</text>
</comment>
<dbReference type="EMBL" id="MLYV02000550">
    <property type="protein sequence ID" value="PSR83867.1"/>
    <property type="molecule type" value="Genomic_DNA"/>
</dbReference>
<keyword evidence="2" id="KW-1185">Reference proteome</keyword>
<dbReference type="AlphaFoldDB" id="A0A2R6P1Y8"/>
<reference evidence="1 2" key="1">
    <citation type="submission" date="2018-02" db="EMBL/GenBank/DDBJ databases">
        <title>Genome sequence of the basidiomycete white-rot fungus Phlebia centrifuga.</title>
        <authorList>
            <person name="Granchi Z."/>
            <person name="Peng M."/>
            <person name="de Vries R.P."/>
            <person name="Hilden K."/>
            <person name="Makela M.R."/>
            <person name="Grigoriev I."/>
            <person name="Riley R."/>
        </authorList>
    </citation>
    <scope>NUCLEOTIDE SEQUENCE [LARGE SCALE GENOMIC DNA]</scope>
    <source>
        <strain evidence="1 2">FBCC195</strain>
    </source>
</reference>
<accession>A0A2R6P1Y8</accession>
<dbReference type="OrthoDB" id="341421at2759"/>